<evidence type="ECO:0000313" key="11">
    <source>
        <dbReference type="Proteomes" id="UP000196158"/>
    </source>
</evidence>
<reference evidence="10 11" key="1">
    <citation type="submission" date="2017-04" db="EMBL/GenBank/DDBJ databases">
        <authorList>
            <person name="Afonso C.L."/>
            <person name="Miller P.J."/>
            <person name="Scott M.A."/>
            <person name="Spackman E."/>
            <person name="Goraichik I."/>
            <person name="Dimitrov K.M."/>
            <person name="Suarez D.L."/>
            <person name="Swayne D.E."/>
        </authorList>
    </citation>
    <scope>NUCLEOTIDE SEQUENCE [LARGE SCALE GENOMIC DNA]</scope>
</reference>
<comment type="subunit">
    <text evidence="3 7">Heterodimer of an alpha and a beta subunit.</text>
</comment>
<keyword evidence="7" id="KW-0249">Electron transport</keyword>
<organism evidence="10 11">
    <name type="scientific">Maudiozyma saulgeensis</name>
    <dbReference type="NCBI Taxonomy" id="1789683"/>
    <lineage>
        <taxon>Eukaryota</taxon>
        <taxon>Fungi</taxon>
        <taxon>Dikarya</taxon>
        <taxon>Ascomycota</taxon>
        <taxon>Saccharomycotina</taxon>
        <taxon>Saccharomycetes</taxon>
        <taxon>Saccharomycetales</taxon>
        <taxon>Saccharomycetaceae</taxon>
        <taxon>Maudiozyma</taxon>
    </lineage>
</organism>
<dbReference type="GO" id="GO:0009055">
    <property type="term" value="F:electron transfer activity"/>
    <property type="evidence" value="ECO:0007669"/>
    <property type="project" value="InterPro"/>
</dbReference>
<dbReference type="EMBL" id="FXLY01000003">
    <property type="protein sequence ID" value="SMN19092.1"/>
    <property type="molecule type" value="Genomic_DNA"/>
</dbReference>
<dbReference type="STRING" id="1789683.A0A1X7R081"/>
<name>A0A1X7R081_9SACH</name>
<dbReference type="Gene3D" id="3.40.50.1220">
    <property type="entry name" value="TPP-binding domain"/>
    <property type="match status" value="1"/>
</dbReference>
<dbReference type="GO" id="GO:0005759">
    <property type="term" value="C:mitochondrial matrix"/>
    <property type="evidence" value="ECO:0007669"/>
    <property type="project" value="UniProtKB-SubCell"/>
</dbReference>
<evidence type="ECO:0000256" key="1">
    <source>
        <dbReference type="ARBA" id="ARBA00004305"/>
    </source>
</evidence>
<protein>
    <recommendedName>
        <fullName evidence="7">Probable electron transfer flavoprotein subunit alpha</fullName>
    </recommendedName>
</protein>
<evidence type="ECO:0000259" key="9">
    <source>
        <dbReference type="SMART" id="SM00893"/>
    </source>
</evidence>
<keyword evidence="5 7" id="KW-0274">FAD</keyword>
<dbReference type="SUPFAM" id="SSF52467">
    <property type="entry name" value="DHS-like NAD/FAD-binding domain"/>
    <property type="match status" value="1"/>
</dbReference>
<dbReference type="AlphaFoldDB" id="A0A1X7R081"/>
<dbReference type="InterPro" id="IPR014731">
    <property type="entry name" value="ETF_asu_C"/>
</dbReference>
<dbReference type="Pfam" id="PF00766">
    <property type="entry name" value="ETF_alpha"/>
    <property type="match status" value="1"/>
</dbReference>
<keyword evidence="11" id="KW-1185">Reference proteome</keyword>
<dbReference type="CDD" id="cd01715">
    <property type="entry name" value="ETF_alpha"/>
    <property type="match status" value="1"/>
</dbReference>
<comment type="cofactor">
    <cofactor evidence="7 8">
        <name>FAD</name>
        <dbReference type="ChEBI" id="CHEBI:57692"/>
    </cofactor>
    <text evidence="7 8">Binds 1 FAD per dimer.</text>
</comment>
<keyword evidence="7" id="KW-0813">Transport</keyword>
<gene>
    <name evidence="10" type="ORF">KASA_0P02442G</name>
</gene>
<evidence type="ECO:0000313" key="10">
    <source>
        <dbReference type="EMBL" id="SMN19092.1"/>
    </source>
</evidence>
<feature type="binding site" evidence="8">
    <location>
        <position position="235"/>
    </location>
    <ligand>
        <name>FAD</name>
        <dbReference type="ChEBI" id="CHEBI:57692"/>
    </ligand>
</feature>
<evidence type="ECO:0000256" key="2">
    <source>
        <dbReference type="ARBA" id="ARBA00005817"/>
    </source>
</evidence>
<dbReference type="FunFam" id="3.40.50.1220:FF:000001">
    <property type="entry name" value="Electron transfer flavoprotein, alpha subunit"/>
    <property type="match status" value="1"/>
</dbReference>
<evidence type="ECO:0000256" key="5">
    <source>
        <dbReference type="ARBA" id="ARBA00022827"/>
    </source>
</evidence>
<feature type="binding site" evidence="8">
    <location>
        <begin position="261"/>
        <end position="262"/>
    </location>
    <ligand>
        <name>FAD</name>
        <dbReference type="ChEBI" id="CHEBI:57692"/>
    </ligand>
</feature>
<evidence type="ECO:0000256" key="4">
    <source>
        <dbReference type="ARBA" id="ARBA00022630"/>
    </source>
</evidence>
<comment type="function">
    <text evidence="6 7">The electron transfer flavoprotein serves as a specific electron acceptor for several dehydrogenases, including five acyl-CoA dehydrogenases, glutaryl-CoA and sarcosine dehydrogenase. It transfers the electrons to the main mitochondrial respiratory chain via ETF-ubiquinone oxidoreductase (ETF dehydrogenase).</text>
</comment>
<evidence type="ECO:0000256" key="3">
    <source>
        <dbReference type="ARBA" id="ARBA00011355"/>
    </source>
</evidence>
<dbReference type="OrthoDB" id="1715808at2759"/>
<dbReference type="GO" id="GO:0033539">
    <property type="term" value="P:fatty acid beta-oxidation using acyl-CoA dehydrogenase"/>
    <property type="evidence" value="ECO:0007669"/>
    <property type="project" value="TreeGrafter"/>
</dbReference>
<dbReference type="SUPFAM" id="SSF52402">
    <property type="entry name" value="Adenine nucleotide alpha hydrolases-like"/>
    <property type="match status" value="1"/>
</dbReference>
<dbReference type="Gene3D" id="3.40.50.620">
    <property type="entry name" value="HUPs"/>
    <property type="match status" value="1"/>
</dbReference>
<proteinExistence type="inferred from homology"/>
<dbReference type="GO" id="GO:0050660">
    <property type="term" value="F:flavin adenine dinucleotide binding"/>
    <property type="evidence" value="ECO:0007669"/>
    <property type="project" value="InterPro"/>
</dbReference>
<dbReference type="PANTHER" id="PTHR43153">
    <property type="entry name" value="ELECTRON TRANSFER FLAVOPROTEIN ALPHA"/>
    <property type="match status" value="1"/>
</dbReference>
<keyword evidence="4 7" id="KW-0285">Flavoprotein</keyword>
<feature type="binding site" evidence="8">
    <location>
        <position position="313"/>
    </location>
    <ligand>
        <name>FAD</name>
        <dbReference type="ChEBI" id="CHEBI:57692"/>
    </ligand>
</feature>
<dbReference type="Proteomes" id="UP000196158">
    <property type="component" value="Unassembled WGS sequence"/>
</dbReference>
<dbReference type="PIRSF" id="PIRSF000089">
    <property type="entry name" value="Electra_flavoP_a"/>
    <property type="match status" value="1"/>
</dbReference>
<comment type="subcellular location">
    <subcellularLocation>
        <location evidence="1 7">Mitochondrion matrix</location>
    </subcellularLocation>
</comment>
<evidence type="ECO:0000256" key="6">
    <source>
        <dbReference type="ARBA" id="ARBA00025416"/>
    </source>
</evidence>
<dbReference type="PANTHER" id="PTHR43153:SF1">
    <property type="entry name" value="ELECTRON TRANSFER FLAVOPROTEIN SUBUNIT ALPHA, MITOCHONDRIAL"/>
    <property type="match status" value="1"/>
</dbReference>
<dbReference type="InterPro" id="IPR029035">
    <property type="entry name" value="DHS-like_NAD/FAD-binding_dom"/>
</dbReference>
<dbReference type="InterPro" id="IPR014729">
    <property type="entry name" value="Rossmann-like_a/b/a_fold"/>
</dbReference>
<feature type="binding site" evidence="8">
    <location>
        <begin position="292"/>
        <end position="299"/>
    </location>
    <ligand>
        <name>FAD</name>
        <dbReference type="ChEBI" id="CHEBI:57692"/>
    </ligand>
</feature>
<accession>A0A1X7R081</accession>
<dbReference type="InterPro" id="IPR001308">
    <property type="entry name" value="ETF_a/FixB"/>
</dbReference>
<evidence type="ECO:0000256" key="8">
    <source>
        <dbReference type="PIRSR" id="PIRSR000089-1"/>
    </source>
</evidence>
<keyword evidence="7" id="KW-0496">Mitochondrion</keyword>
<sequence>MLRLVSRQTVALKKNLPASFQSSRLASTLALLETTADGKLDPSSLNLLQAAKLLNNPITALLVGPNASKGAQNLKDSVKCEELSKIAIVKDESLAHYLPENISPLLVELLKDDTFSHFVISSSSTGKNILPRLAALINNQPICDIIKIEGPNKFIRPIYAGNALATIETAQEKKLLSVRASAFDSIEEGKSEDVEIVEIPFTNKDNVPIKWLSANLTKTGRPDLGSAKTIVSGGRAFKDKESFEKYLTPLADVLNAGIGATRAAVDNGLCDNSLQIGQTGKIVAPNLYIAVGLSGAVQHLAGMKDSGTIVAINNDPDAPIFKTATFGLEGDALDIVPELTEKIKATQK</sequence>
<feature type="domain" description="Electron transfer flavoprotein alpha/beta-subunit N-terminal" evidence="9">
    <location>
        <begin position="28"/>
        <end position="221"/>
    </location>
</feature>
<dbReference type="InterPro" id="IPR033947">
    <property type="entry name" value="ETF_alpha_N"/>
</dbReference>
<dbReference type="Pfam" id="PF01012">
    <property type="entry name" value="ETF"/>
    <property type="match status" value="1"/>
</dbReference>
<evidence type="ECO:0000256" key="7">
    <source>
        <dbReference type="PIRNR" id="PIRNR000089"/>
    </source>
</evidence>
<feature type="binding site" evidence="8">
    <location>
        <begin position="275"/>
        <end position="279"/>
    </location>
    <ligand>
        <name>FAD</name>
        <dbReference type="ChEBI" id="CHEBI:57692"/>
    </ligand>
</feature>
<dbReference type="InterPro" id="IPR014730">
    <property type="entry name" value="ETF_a/b_N"/>
</dbReference>
<dbReference type="SMART" id="SM00893">
    <property type="entry name" value="ETF"/>
    <property type="match status" value="1"/>
</dbReference>
<comment type="similarity">
    <text evidence="2 7">Belongs to the ETF alpha-subunit/FixB family.</text>
</comment>